<feature type="compositionally biased region" description="Polar residues" evidence="1">
    <location>
        <begin position="145"/>
        <end position="156"/>
    </location>
</feature>
<reference evidence="3 4" key="3">
    <citation type="journal article" date="2017" name="G3 (Bethesda)">
        <title>Comparative analysis highlights variable genome content of wheat rusts and divergence of the mating loci.</title>
        <authorList>
            <person name="Cuomo C.A."/>
            <person name="Bakkeren G."/>
            <person name="Khalil H.B."/>
            <person name="Panwar V."/>
            <person name="Joly D."/>
            <person name="Linning R."/>
            <person name="Sakthikumar S."/>
            <person name="Song X."/>
            <person name="Adiconis X."/>
            <person name="Fan L."/>
            <person name="Goldberg J.M."/>
            <person name="Levin J.Z."/>
            <person name="Young S."/>
            <person name="Zeng Q."/>
            <person name="Anikster Y."/>
            <person name="Bruce M."/>
            <person name="Wang M."/>
            <person name="Yin C."/>
            <person name="McCallum B."/>
            <person name="Szabo L.J."/>
            <person name="Hulbert S."/>
            <person name="Chen X."/>
            <person name="Fellers J.P."/>
        </authorList>
    </citation>
    <scope>NUCLEOTIDE SEQUENCE</scope>
    <source>
        <strain evidence="3">isolate 1-1 / race 1 (BBBD)</strain>
        <strain evidence="4">Isolate 1-1 / race 1 (BBBD)</strain>
    </source>
</reference>
<feature type="compositionally biased region" description="Polar residues" evidence="1">
    <location>
        <begin position="346"/>
        <end position="355"/>
    </location>
</feature>
<feature type="region of interest" description="Disordered" evidence="1">
    <location>
        <begin position="272"/>
        <end position="306"/>
    </location>
</feature>
<feature type="region of interest" description="Disordered" evidence="1">
    <location>
        <begin position="1"/>
        <end position="248"/>
    </location>
</feature>
<organism evidence="2">
    <name type="scientific">Puccinia triticina (isolate 1-1 / race 1 (BBBD))</name>
    <name type="common">Brown leaf rust fungus</name>
    <dbReference type="NCBI Taxonomy" id="630390"/>
    <lineage>
        <taxon>Eukaryota</taxon>
        <taxon>Fungi</taxon>
        <taxon>Dikarya</taxon>
        <taxon>Basidiomycota</taxon>
        <taxon>Pucciniomycotina</taxon>
        <taxon>Pucciniomycetes</taxon>
        <taxon>Pucciniales</taxon>
        <taxon>Pucciniaceae</taxon>
        <taxon>Puccinia</taxon>
    </lineage>
</organism>
<dbReference type="Proteomes" id="UP000005240">
    <property type="component" value="Unassembled WGS sequence"/>
</dbReference>
<reference evidence="2" key="1">
    <citation type="submission" date="2009-11" db="EMBL/GenBank/DDBJ databases">
        <authorList>
            <consortium name="The Broad Institute Genome Sequencing Platform"/>
            <person name="Ward D."/>
            <person name="Feldgarden M."/>
            <person name="Earl A."/>
            <person name="Young S.K."/>
            <person name="Zeng Q."/>
            <person name="Koehrsen M."/>
            <person name="Alvarado L."/>
            <person name="Berlin A."/>
            <person name="Bochicchio J."/>
            <person name="Borenstein D."/>
            <person name="Chapman S.B."/>
            <person name="Chen Z."/>
            <person name="Engels R."/>
            <person name="Freedman E."/>
            <person name="Gellesch M."/>
            <person name="Goldberg J."/>
            <person name="Griggs A."/>
            <person name="Gujja S."/>
            <person name="Heilman E."/>
            <person name="Heiman D."/>
            <person name="Hepburn T."/>
            <person name="Howarth C."/>
            <person name="Jen D."/>
            <person name="Larson L."/>
            <person name="Lewis B."/>
            <person name="Mehta T."/>
            <person name="Park D."/>
            <person name="Pearson M."/>
            <person name="Roberts A."/>
            <person name="Saif S."/>
            <person name="Shea T."/>
            <person name="Shenoy N."/>
            <person name="Sisk P."/>
            <person name="Stolte C."/>
            <person name="Sykes S."/>
            <person name="Thomson T."/>
            <person name="Walk T."/>
            <person name="White J."/>
            <person name="Yandava C."/>
            <person name="Izard J."/>
            <person name="Baranova O.V."/>
            <person name="Blanton J.M."/>
            <person name="Tanner A.C."/>
            <person name="Dewhirst F.E."/>
            <person name="Haas B."/>
            <person name="Nusbaum C."/>
            <person name="Birren B."/>
        </authorList>
    </citation>
    <scope>NUCLEOTIDE SEQUENCE [LARGE SCALE GENOMIC DNA]</scope>
    <source>
        <strain evidence="2">1-1 BBBD Race 1</strain>
    </source>
</reference>
<evidence type="ECO:0000313" key="3">
    <source>
        <dbReference type="EnsemblFungi" id="PTTG_01339-t43_1-p1"/>
    </source>
</evidence>
<gene>
    <name evidence="2" type="ORF">PTTG_01339</name>
</gene>
<reference evidence="2" key="2">
    <citation type="submission" date="2016-05" db="EMBL/GenBank/DDBJ databases">
        <title>Comparative analysis highlights variable genome content of wheat rusts and divergence of the mating loci.</title>
        <authorList>
            <person name="Cuomo C.A."/>
            <person name="Bakkeren G."/>
            <person name="Szabo L."/>
            <person name="Khalil H."/>
            <person name="Joly D."/>
            <person name="Goldberg J."/>
            <person name="Young S."/>
            <person name="Zeng Q."/>
            <person name="Fellers J."/>
        </authorList>
    </citation>
    <scope>NUCLEOTIDE SEQUENCE [LARGE SCALE GENOMIC DNA]</scope>
    <source>
        <strain evidence="2">1-1 BBBD Race 1</strain>
    </source>
</reference>
<evidence type="ECO:0000256" key="1">
    <source>
        <dbReference type="SAM" id="MobiDB-lite"/>
    </source>
</evidence>
<feature type="compositionally biased region" description="Basic and acidic residues" evidence="1">
    <location>
        <begin position="272"/>
        <end position="281"/>
    </location>
</feature>
<dbReference type="VEuPathDB" id="FungiDB:PTTG_01339"/>
<feature type="region of interest" description="Disordered" evidence="1">
    <location>
        <begin position="318"/>
        <end position="355"/>
    </location>
</feature>
<feature type="compositionally biased region" description="Polar residues" evidence="1">
    <location>
        <begin position="128"/>
        <end position="137"/>
    </location>
</feature>
<evidence type="ECO:0000313" key="2">
    <source>
        <dbReference type="EMBL" id="OAV88883.1"/>
    </source>
</evidence>
<feature type="compositionally biased region" description="Polar residues" evidence="1">
    <location>
        <begin position="61"/>
        <end position="70"/>
    </location>
</feature>
<accession>A0A0C4EKR2</accession>
<reference evidence="3" key="4">
    <citation type="submission" date="2025-05" db="UniProtKB">
        <authorList>
            <consortium name="EnsemblFungi"/>
        </authorList>
    </citation>
    <scope>IDENTIFICATION</scope>
    <source>
        <strain evidence="3">isolate 1-1 / race 1 (BBBD)</strain>
    </source>
</reference>
<protein>
    <submittedName>
        <fullName evidence="2 3">Uncharacterized protein</fullName>
    </submittedName>
</protein>
<proteinExistence type="predicted"/>
<feature type="compositionally biased region" description="Polar residues" evidence="1">
    <location>
        <begin position="1"/>
        <end position="16"/>
    </location>
</feature>
<keyword evidence="4" id="KW-1185">Reference proteome</keyword>
<name>A0A0C4EKR2_PUCT1</name>
<dbReference type="AlphaFoldDB" id="A0A0C4EKR2"/>
<sequence length="355" mass="38593">MFNQGAKTVSKLTNLPQPSPSPFSEAKGIDATLHRTPNPNFRPATDDLKMKLPAPAEHMPSQPTTSSKLTAGQKPPKTPIQSDRSQPQPLPKPERDIKQKAPLADNLNIPLPHPDERYGTKAPPTSLYEGSTAFSKPSRTKNRVLRTQETSPSSFNAAVASHRKNRNPLPHSLANNHKVPLPHPAAEGGNGASKTSIAEPKDSIFFRTPENLPVGSRATSPFLQKNAKPAQRTIPSGHPLPPVPPEATVMEHTRTPSQYDFPSSSLLKSFKPTEQRSHQEVHNGLTPSPLLASMGRKKGEIKKPVLSPTSMTIEELFSNTISKPKKPDPKKAVLKELYPPVLPPAKSTNFGSPKP</sequence>
<feature type="compositionally biased region" description="Basic and acidic residues" evidence="1">
    <location>
        <begin position="325"/>
        <end position="334"/>
    </location>
</feature>
<dbReference type="EnsemblFungi" id="PTTG_01339-t43_1">
    <property type="protein sequence ID" value="PTTG_01339-t43_1-p1"/>
    <property type="gene ID" value="PTTG_01339"/>
</dbReference>
<dbReference type="EMBL" id="ADAS02000149">
    <property type="protein sequence ID" value="OAV88883.1"/>
    <property type="molecule type" value="Genomic_DNA"/>
</dbReference>
<evidence type="ECO:0000313" key="4">
    <source>
        <dbReference type="Proteomes" id="UP000005240"/>
    </source>
</evidence>